<dbReference type="AlphaFoldDB" id="A0A0M9DII5"/>
<feature type="transmembrane region" description="Helical" evidence="1">
    <location>
        <begin position="12"/>
        <end position="39"/>
    </location>
</feature>
<dbReference type="RefSeq" id="WP_053995668.1">
    <property type="nucleotide sequence ID" value="NZ_CP065643.1"/>
</dbReference>
<keyword evidence="1" id="KW-0812">Transmembrane</keyword>
<dbReference type="PATRIC" id="fig|33935.3.peg.4918"/>
<keyword evidence="3" id="KW-1185">Reference proteome</keyword>
<dbReference type="STRING" id="33935.ADM90_14490"/>
<name>A0A0M9DII5_9BACI</name>
<evidence type="ECO:0000313" key="2">
    <source>
        <dbReference type="EMBL" id="KOY81599.1"/>
    </source>
</evidence>
<keyword evidence="1" id="KW-0472">Membrane</keyword>
<protein>
    <submittedName>
        <fullName evidence="2">Uncharacterized protein</fullName>
    </submittedName>
</protein>
<gene>
    <name evidence="2" type="ORF">ADM90_14490</name>
</gene>
<organism evidence="2 3">
    <name type="scientific">Lysinibacillus macroides</name>
    <dbReference type="NCBI Taxonomy" id="33935"/>
    <lineage>
        <taxon>Bacteria</taxon>
        <taxon>Bacillati</taxon>
        <taxon>Bacillota</taxon>
        <taxon>Bacilli</taxon>
        <taxon>Bacillales</taxon>
        <taxon>Bacillaceae</taxon>
        <taxon>Lysinibacillus</taxon>
    </lineage>
</organism>
<dbReference type="Proteomes" id="UP000037977">
    <property type="component" value="Unassembled WGS sequence"/>
</dbReference>
<reference evidence="2 3" key="1">
    <citation type="submission" date="2015-07" db="EMBL/GenBank/DDBJ databases">
        <title>Genome sequencing project for genomic taxonomy and phylogenomics of Bacillus-like bacteria.</title>
        <authorList>
            <person name="Liu B."/>
            <person name="Wang J."/>
            <person name="Zhu Y."/>
            <person name="Liu G."/>
            <person name="Chen Q."/>
            <person name="Chen Z."/>
            <person name="Che J."/>
            <person name="Ge C."/>
            <person name="Shi H."/>
            <person name="Pan Z."/>
            <person name="Liu X."/>
        </authorList>
    </citation>
    <scope>NUCLEOTIDE SEQUENCE [LARGE SCALE GENOMIC DNA]</scope>
    <source>
        <strain evidence="2 3">DSM 54</strain>
    </source>
</reference>
<evidence type="ECO:0000256" key="1">
    <source>
        <dbReference type="SAM" id="Phobius"/>
    </source>
</evidence>
<feature type="transmembrane region" description="Helical" evidence="1">
    <location>
        <begin position="59"/>
        <end position="79"/>
    </location>
</feature>
<evidence type="ECO:0000313" key="3">
    <source>
        <dbReference type="Proteomes" id="UP000037977"/>
    </source>
</evidence>
<sequence>MYIKSLLLSFTYMIYFTIVIFVTYWMQWLTVLVVGSVRFTATDSYPGDVSNSFLIVESFFFSFAHFIVLTIFLLLYYVLLSFFKIKFHLKIPFIINSVIMLGLTIFFINKFLGGA</sequence>
<proteinExistence type="predicted"/>
<keyword evidence="1" id="KW-1133">Transmembrane helix</keyword>
<dbReference type="EMBL" id="LGCI01000009">
    <property type="protein sequence ID" value="KOY81599.1"/>
    <property type="molecule type" value="Genomic_DNA"/>
</dbReference>
<comment type="caution">
    <text evidence="2">The sequence shown here is derived from an EMBL/GenBank/DDBJ whole genome shotgun (WGS) entry which is preliminary data.</text>
</comment>
<accession>A0A0M9DII5</accession>
<feature type="transmembrane region" description="Helical" evidence="1">
    <location>
        <begin position="91"/>
        <end position="112"/>
    </location>
</feature>